<sequence>MALRVNGLPFRHDWEKVITPVVDVAVGIDGVDPDRIGLMGSSFGGYLAPRAAAFEKRLRVLIANPGYLQWGPTIKAALPDALTDALEAGPDAFNAAVAAVSAVAPVVEWYVRDSQWKHGVSTPYELFRELDACDLSEVARHIECDTLIMDGTEEAYSAGQAELLYDALTCPKEFLLFDASSTAQLHCQAGAEATASEFTLDWLDGRL</sequence>
<dbReference type="Gene3D" id="3.40.50.1820">
    <property type="entry name" value="alpha/beta hydrolase"/>
    <property type="match status" value="1"/>
</dbReference>
<dbReference type="InterPro" id="IPR050261">
    <property type="entry name" value="FrsA_esterase"/>
</dbReference>
<gene>
    <name evidence="2" type="ORF">FHS29_000275</name>
</gene>
<comment type="caution">
    <text evidence="2">The sequence shown here is derived from an EMBL/GenBank/DDBJ whole genome shotgun (WGS) entry which is preliminary data.</text>
</comment>
<protein>
    <submittedName>
        <fullName evidence="2">Pimeloyl-ACP methyl ester carboxylesterase</fullName>
    </submittedName>
</protein>
<evidence type="ECO:0000313" key="3">
    <source>
        <dbReference type="Proteomes" id="UP000547510"/>
    </source>
</evidence>
<comment type="similarity">
    <text evidence="1">Belongs to the AB hydrolase superfamily.</text>
</comment>
<dbReference type="PANTHER" id="PTHR22946:SF12">
    <property type="entry name" value="CONIDIAL PIGMENT BIOSYNTHESIS PROTEIN AYG1 (AFU_ORTHOLOGUE AFUA_2G17550)"/>
    <property type="match status" value="1"/>
</dbReference>
<reference evidence="2 3" key="1">
    <citation type="submission" date="2020-08" db="EMBL/GenBank/DDBJ databases">
        <title>Genomic Encyclopedia of Type Strains, Phase III (KMG-III): the genomes of soil and plant-associated and newly described type strains.</title>
        <authorList>
            <person name="Whitman W."/>
        </authorList>
    </citation>
    <scope>NUCLEOTIDE SEQUENCE [LARGE SCALE GENOMIC DNA]</scope>
    <source>
        <strain evidence="2 3">CECT 8640</strain>
    </source>
</reference>
<accession>A0A841CCG8</accession>
<dbReference type="Proteomes" id="UP000547510">
    <property type="component" value="Unassembled WGS sequence"/>
</dbReference>
<dbReference type="SUPFAM" id="SSF53474">
    <property type="entry name" value="alpha/beta-Hydrolases"/>
    <property type="match status" value="1"/>
</dbReference>
<organism evidence="2 3">
    <name type="scientific">Saccharothrix tamanrassetensis</name>
    <dbReference type="NCBI Taxonomy" id="1051531"/>
    <lineage>
        <taxon>Bacteria</taxon>
        <taxon>Bacillati</taxon>
        <taxon>Actinomycetota</taxon>
        <taxon>Actinomycetes</taxon>
        <taxon>Pseudonocardiales</taxon>
        <taxon>Pseudonocardiaceae</taxon>
        <taxon>Saccharothrix</taxon>
    </lineage>
</organism>
<dbReference type="EMBL" id="JACHJN010000001">
    <property type="protein sequence ID" value="MBB5953705.1"/>
    <property type="molecule type" value="Genomic_DNA"/>
</dbReference>
<dbReference type="PANTHER" id="PTHR22946">
    <property type="entry name" value="DIENELACTONE HYDROLASE DOMAIN-CONTAINING PROTEIN-RELATED"/>
    <property type="match status" value="1"/>
</dbReference>
<proteinExistence type="inferred from homology"/>
<dbReference type="AlphaFoldDB" id="A0A841CCG8"/>
<evidence type="ECO:0000313" key="2">
    <source>
        <dbReference type="EMBL" id="MBB5953705.1"/>
    </source>
</evidence>
<evidence type="ECO:0000256" key="1">
    <source>
        <dbReference type="ARBA" id="ARBA00008645"/>
    </source>
</evidence>
<dbReference type="RefSeq" id="WP_184688550.1">
    <property type="nucleotide sequence ID" value="NZ_JACHJN010000001.1"/>
</dbReference>
<name>A0A841CCG8_9PSEU</name>
<keyword evidence="3" id="KW-1185">Reference proteome</keyword>
<dbReference type="InterPro" id="IPR029058">
    <property type="entry name" value="AB_hydrolase_fold"/>
</dbReference>